<dbReference type="GO" id="GO:0006508">
    <property type="term" value="P:proteolysis"/>
    <property type="evidence" value="ECO:0007669"/>
    <property type="project" value="UniProtKB-KW"/>
</dbReference>
<dbReference type="InterPro" id="IPR006564">
    <property type="entry name" value="Znf_PMZ"/>
</dbReference>
<evidence type="ECO:0000256" key="3">
    <source>
        <dbReference type="ARBA" id="ARBA00022723"/>
    </source>
</evidence>
<dbReference type="Proteomes" id="UP000076858">
    <property type="component" value="Unassembled WGS sequence"/>
</dbReference>
<evidence type="ECO:0000259" key="8">
    <source>
        <dbReference type="PROSITE" id="PS50966"/>
    </source>
</evidence>
<evidence type="ECO:0000256" key="6">
    <source>
        <dbReference type="ARBA" id="ARBA00022833"/>
    </source>
</evidence>
<proteinExistence type="inferred from homology"/>
<evidence type="ECO:0000256" key="4">
    <source>
        <dbReference type="ARBA" id="ARBA00022771"/>
    </source>
</evidence>
<dbReference type="AlphaFoldDB" id="A0A164SJY5"/>
<dbReference type="InterPro" id="IPR003653">
    <property type="entry name" value="Peptidase_C48_C"/>
</dbReference>
<evidence type="ECO:0000256" key="7">
    <source>
        <dbReference type="PROSITE-ProRule" id="PRU00325"/>
    </source>
</evidence>
<dbReference type="EMBL" id="LRGB01002003">
    <property type="protein sequence ID" value="KZS09701.1"/>
    <property type="molecule type" value="Genomic_DNA"/>
</dbReference>
<reference evidence="9 10" key="1">
    <citation type="submission" date="2016-03" db="EMBL/GenBank/DDBJ databases">
        <title>EvidentialGene: Evidence-directed Construction of Genes on Genomes.</title>
        <authorList>
            <person name="Gilbert D.G."/>
            <person name="Choi J.-H."/>
            <person name="Mockaitis K."/>
            <person name="Colbourne J."/>
            <person name="Pfrender M."/>
        </authorList>
    </citation>
    <scope>NUCLEOTIDE SEQUENCE [LARGE SCALE GENOMIC DNA]</scope>
    <source>
        <strain evidence="9 10">Xinb3</strain>
        <tissue evidence="9">Complete organism</tissue>
    </source>
</reference>
<keyword evidence="6" id="KW-0862">Zinc</keyword>
<accession>A0A164SJY5</accession>
<dbReference type="Pfam" id="PF10551">
    <property type="entry name" value="MULE"/>
    <property type="match status" value="1"/>
</dbReference>
<gene>
    <name evidence="9" type="ORF">APZ42_026000</name>
</gene>
<comment type="caution">
    <text evidence="9">The sequence shown here is derived from an EMBL/GenBank/DDBJ whole genome shotgun (WGS) entry which is preliminary data.</text>
</comment>
<evidence type="ECO:0000313" key="9">
    <source>
        <dbReference type="EMBL" id="KZS09701.1"/>
    </source>
</evidence>
<dbReference type="PANTHER" id="PTHR34718:SF2">
    <property type="entry name" value="PHD-TYPE DOMAIN-CONTAINING PROTEIN"/>
    <property type="match status" value="1"/>
</dbReference>
<dbReference type="InterPro" id="IPR038765">
    <property type="entry name" value="Papain-like_cys_pep_sf"/>
</dbReference>
<dbReference type="Pfam" id="PF02902">
    <property type="entry name" value="Peptidase_C48"/>
    <property type="match status" value="1"/>
</dbReference>
<name>A0A164SJY5_9CRUS</name>
<dbReference type="InterPro" id="IPR007527">
    <property type="entry name" value="Znf_SWIM"/>
</dbReference>
<dbReference type="SUPFAM" id="SSF54001">
    <property type="entry name" value="Cysteine proteinases"/>
    <property type="match status" value="1"/>
</dbReference>
<dbReference type="GO" id="GO:0008270">
    <property type="term" value="F:zinc ion binding"/>
    <property type="evidence" value="ECO:0007669"/>
    <property type="project" value="UniProtKB-KW"/>
</dbReference>
<keyword evidence="10" id="KW-1185">Reference proteome</keyword>
<dbReference type="PROSITE" id="PS50966">
    <property type="entry name" value="ZF_SWIM"/>
    <property type="match status" value="1"/>
</dbReference>
<evidence type="ECO:0000256" key="1">
    <source>
        <dbReference type="ARBA" id="ARBA00005234"/>
    </source>
</evidence>
<dbReference type="Gene3D" id="3.40.395.10">
    <property type="entry name" value="Adenoviral Proteinase, Chain A"/>
    <property type="match status" value="1"/>
</dbReference>
<dbReference type="SMART" id="SM00575">
    <property type="entry name" value="ZnF_PMZ"/>
    <property type="match status" value="1"/>
</dbReference>
<dbReference type="OrthoDB" id="6353126at2759"/>
<dbReference type="GO" id="GO:0008234">
    <property type="term" value="F:cysteine-type peptidase activity"/>
    <property type="evidence" value="ECO:0007669"/>
    <property type="project" value="InterPro"/>
</dbReference>
<protein>
    <recommendedName>
        <fullName evidence="8">SWIM-type domain-containing protein</fullName>
    </recommendedName>
</protein>
<feature type="domain" description="SWIM-type" evidence="8">
    <location>
        <begin position="217"/>
        <end position="249"/>
    </location>
</feature>
<evidence type="ECO:0000256" key="5">
    <source>
        <dbReference type="ARBA" id="ARBA00022801"/>
    </source>
</evidence>
<sequence length="776" mass="89328">MLSIKYDDESYLQNNDARITKVTITDKDCSEIAALEEYFPEATHILCHFHVLKAVDARLNKKVDGKGLTEQCKDEIREHFRKALYAETDAAFEHEKQHLFNQGGGESFVVLSAELVHQTIKEIFLKTKRLDLVIRHLLDNIKLRMTERKLKQKIRELRFPHKNTKTNPLFQDYQRKISPFAWSLVAEQIGIVTKKKISYNYIQKDKVYDIKSRNYNYRTRTDLTKCTCQFFSNYGLPCRHIIFFLIKDKKEIEANCFSQHWLVGCPEDGVIVPESIAPPTVIQETKKKRIRPVTAREQFNMALTLFKKMAETLSGLTSSDFQEKIQLFLDIHDLVKKEKPIRLSKTDDFPDGEVVNQGQWRRGEALNRIISVLWFHRIHGRISEFHGSRKSEENQREKTKVFSVNSMAEDKEERPSVYMGRLMSKEMEEMLILAVEEEHMKDFYNQDSSTQLQDLPSTLEITIDAPTIPTPSEVSPVNKTDVCITTATDVPPVDEVDVSITLITPTLFDTSVELVSSTDGCLRNKRDRSKQPYLFLDKPQVLTKTNKLMSGDINKTQAILKKQNPEIGGLFCCTIGGSLEFPRAQGDQWLQIVHDGSDHWVLVAKGFIQREHVLVYDSSPGHPWRNEHVLSCMSSLLQSSEKEMTYIIKDCQRQSNGYDCGVFAIAFATSLAFGEDPARRMYDPIKLRPHLVQCMDSGKLTPFPSVPSRATRTHETVEAELMYCTCRRTGWEKKGLEFIGCDGCVVADDCDGWFQKMCINNCPKDMKDKWFCINYQ</sequence>
<keyword evidence="2" id="KW-0645">Protease</keyword>
<keyword evidence="5" id="KW-0378">Hydrolase</keyword>
<organism evidence="9 10">
    <name type="scientific">Daphnia magna</name>
    <dbReference type="NCBI Taxonomy" id="35525"/>
    <lineage>
        <taxon>Eukaryota</taxon>
        <taxon>Metazoa</taxon>
        <taxon>Ecdysozoa</taxon>
        <taxon>Arthropoda</taxon>
        <taxon>Crustacea</taxon>
        <taxon>Branchiopoda</taxon>
        <taxon>Diplostraca</taxon>
        <taxon>Cladocera</taxon>
        <taxon>Anomopoda</taxon>
        <taxon>Daphniidae</taxon>
        <taxon>Daphnia</taxon>
    </lineage>
</organism>
<evidence type="ECO:0000256" key="2">
    <source>
        <dbReference type="ARBA" id="ARBA00022670"/>
    </source>
</evidence>
<dbReference type="PANTHER" id="PTHR34718">
    <property type="entry name" value="PHD-TYPE DOMAIN-CONTAINING PROTEIN"/>
    <property type="match status" value="1"/>
</dbReference>
<dbReference type="InterPro" id="IPR018289">
    <property type="entry name" value="MULE_transposase_dom"/>
</dbReference>
<keyword evidence="3" id="KW-0479">Metal-binding</keyword>
<dbReference type="Pfam" id="PF04434">
    <property type="entry name" value="SWIM"/>
    <property type="match status" value="1"/>
</dbReference>
<evidence type="ECO:0000313" key="10">
    <source>
        <dbReference type="Proteomes" id="UP000076858"/>
    </source>
</evidence>
<keyword evidence="4 7" id="KW-0863">Zinc-finger</keyword>
<comment type="similarity">
    <text evidence="1">Belongs to the peptidase C48 family.</text>
</comment>